<dbReference type="OrthoDB" id="8007085at2759"/>
<gene>
    <name evidence="2" type="ORF">DIATSA_LOCUS8903</name>
</gene>
<evidence type="ECO:0000256" key="1">
    <source>
        <dbReference type="SAM" id="MobiDB-lite"/>
    </source>
</evidence>
<dbReference type="EMBL" id="OU893334">
    <property type="protein sequence ID" value="CAG9791278.1"/>
    <property type="molecule type" value="Genomic_DNA"/>
</dbReference>
<protein>
    <submittedName>
        <fullName evidence="2">Uncharacterized protein</fullName>
    </submittedName>
</protein>
<sequence length="201" mass="23099">MDYKRWKKIKRSGGFRRKVSKIYAQLKQSTFTLTATTGEVQSNKISMGSVEKNNVTIDDEIGETSTSEIFPRSKNISAGINSDPDSSDNKNDNNTMRQDNGSSEFEDVEHINDEFWANIKEWALQFNIPHDTLRKLSTICNKRIPYLLPRDPRTILKTNISKIKIFAVGSGLYWHNGLKEPLQKCFEIIDFNFDVLSIFLL</sequence>
<evidence type="ECO:0000313" key="2">
    <source>
        <dbReference type="EMBL" id="CAG9791278.1"/>
    </source>
</evidence>
<organism evidence="2 3">
    <name type="scientific">Diatraea saccharalis</name>
    <name type="common">sugarcane borer</name>
    <dbReference type="NCBI Taxonomy" id="40085"/>
    <lineage>
        <taxon>Eukaryota</taxon>
        <taxon>Metazoa</taxon>
        <taxon>Ecdysozoa</taxon>
        <taxon>Arthropoda</taxon>
        <taxon>Hexapoda</taxon>
        <taxon>Insecta</taxon>
        <taxon>Pterygota</taxon>
        <taxon>Neoptera</taxon>
        <taxon>Endopterygota</taxon>
        <taxon>Lepidoptera</taxon>
        <taxon>Glossata</taxon>
        <taxon>Ditrysia</taxon>
        <taxon>Pyraloidea</taxon>
        <taxon>Crambidae</taxon>
        <taxon>Crambinae</taxon>
        <taxon>Diatraea</taxon>
    </lineage>
</organism>
<reference evidence="2" key="1">
    <citation type="submission" date="2021-12" db="EMBL/GenBank/DDBJ databases">
        <authorList>
            <person name="King R."/>
        </authorList>
    </citation>
    <scope>NUCLEOTIDE SEQUENCE</scope>
</reference>
<proteinExistence type="predicted"/>
<feature type="region of interest" description="Disordered" evidence="1">
    <location>
        <begin position="72"/>
        <end position="104"/>
    </location>
</feature>
<accession>A0A9N9R833</accession>
<dbReference type="Proteomes" id="UP001153714">
    <property type="component" value="Chromosome 3"/>
</dbReference>
<keyword evidence="3" id="KW-1185">Reference proteome</keyword>
<reference evidence="2" key="2">
    <citation type="submission" date="2022-10" db="EMBL/GenBank/DDBJ databases">
        <authorList>
            <consortium name="ENA_rothamsted_submissions"/>
            <consortium name="culmorum"/>
            <person name="King R."/>
        </authorList>
    </citation>
    <scope>NUCLEOTIDE SEQUENCE</scope>
</reference>
<name>A0A9N9R833_9NEOP</name>
<dbReference type="AlphaFoldDB" id="A0A9N9R833"/>
<evidence type="ECO:0000313" key="3">
    <source>
        <dbReference type="Proteomes" id="UP001153714"/>
    </source>
</evidence>